<dbReference type="InterPro" id="IPR036971">
    <property type="entry name" value="PDEase_catalytic_dom_sf"/>
</dbReference>
<accession>A0A9P3PT28</accession>
<keyword evidence="2" id="KW-0378">Hydrolase</keyword>
<dbReference type="Gene3D" id="1.10.1300.10">
    <property type="entry name" value="3'5'-cyclic nucleotide phosphodiesterase, catalytic domain"/>
    <property type="match status" value="1"/>
</dbReference>
<dbReference type="PROSITE" id="PS51845">
    <property type="entry name" value="PDEASE_I_2"/>
    <property type="match status" value="1"/>
</dbReference>
<evidence type="ECO:0000313" key="6">
    <source>
        <dbReference type="Proteomes" id="UP001063166"/>
    </source>
</evidence>
<feature type="compositionally biased region" description="Polar residues" evidence="3">
    <location>
        <begin position="562"/>
        <end position="580"/>
    </location>
</feature>
<protein>
    <submittedName>
        <fullName evidence="5">Phosphodiesterase</fullName>
    </submittedName>
</protein>
<comment type="caution">
    <text evidence="5">The sequence shown here is derived from an EMBL/GenBank/DDBJ whole genome shotgun (WGS) entry which is preliminary data.</text>
</comment>
<dbReference type="InterPro" id="IPR003607">
    <property type="entry name" value="HD/PDEase_dom"/>
</dbReference>
<dbReference type="GO" id="GO:0046872">
    <property type="term" value="F:metal ion binding"/>
    <property type="evidence" value="ECO:0007669"/>
    <property type="project" value="UniProtKB-KW"/>
</dbReference>
<reference evidence="5" key="1">
    <citation type="submission" date="2022-07" db="EMBL/GenBank/DDBJ databases">
        <title>The genome of Lyophyllum shimeji provides insight into the initial evolution of ectomycorrhizal fungal genome.</title>
        <authorList>
            <person name="Kobayashi Y."/>
            <person name="Shibata T."/>
            <person name="Hirakawa H."/>
            <person name="Shigenobu S."/>
            <person name="Nishiyama T."/>
            <person name="Yamada A."/>
            <person name="Hasebe M."/>
            <person name="Kawaguchi M."/>
        </authorList>
    </citation>
    <scope>NUCLEOTIDE SEQUENCE</scope>
    <source>
        <strain evidence="5">AT787</strain>
    </source>
</reference>
<organism evidence="5 6">
    <name type="scientific">Lyophyllum shimeji</name>
    <name type="common">Hon-shimeji</name>
    <name type="synonym">Tricholoma shimeji</name>
    <dbReference type="NCBI Taxonomy" id="47721"/>
    <lineage>
        <taxon>Eukaryota</taxon>
        <taxon>Fungi</taxon>
        <taxon>Dikarya</taxon>
        <taxon>Basidiomycota</taxon>
        <taxon>Agaricomycotina</taxon>
        <taxon>Agaricomycetes</taxon>
        <taxon>Agaricomycetidae</taxon>
        <taxon>Agaricales</taxon>
        <taxon>Tricholomatineae</taxon>
        <taxon>Lyophyllaceae</taxon>
        <taxon>Lyophyllum</taxon>
    </lineage>
</organism>
<dbReference type="CDD" id="cd00077">
    <property type="entry name" value="HDc"/>
    <property type="match status" value="1"/>
</dbReference>
<feature type="region of interest" description="Disordered" evidence="3">
    <location>
        <begin position="507"/>
        <end position="527"/>
    </location>
</feature>
<dbReference type="EMBL" id="BRPK01000011">
    <property type="protein sequence ID" value="GLB42300.1"/>
    <property type="molecule type" value="Genomic_DNA"/>
</dbReference>
<dbReference type="SMART" id="SM00471">
    <property type="entry name" value="HDc"/>
    <property type="match status" value="1"/>
</dbReference>
<evidence type="ECO:0000256" key="2">
    <source>
        <dbReference type="ARBA" id="ARBA00022801"/>
    </source>
</evidence>
<dbReference type="OrthoDB" id="546632at2759"/>
<evidence type="ECO:0000259" key="4">
    <source>
        <dbReference type="PROSITE" id="PS51845"/>
    </source>
</evidence>
<dbReference type="Pfam" id="PF00233">
    <property type="entry name" value="PDEase_I"/>
    <property type="match status" value="1"/>
</dbReference>
<keyword evidence="1" id="KW-0479">Metal-binding</keyword>
<keyword evidence="6" id="KW-1185">Reference proteome</keyword>
<dbReference type="AlphaFoldDB" id="A0A9P3PT28"/>
<evidence type="ECO:0000256" key="1">
    <source>
        <dbReference type="ARBA" id="ARBA00022723"/>
    </source>
</evidence>
<dbReference type="InterPro" id="IPR002073">
    <property type="entry name" value="PDEase_catalytic_dom"/>
</dbReference>
<dbReference type="Proteomes" id="UP001063166">
    <property type="component" value="Unassembled WGS sequence"/>
</dbReference>
<feature type="region of interest" description="Disordered" evidence="3">
    <location>
        <begin position="558"/>
        <end position="586"/>
    </location>
</feature>
<feature type="domain" description="PDEase" evidence="4">
    <location>
        <begin position="79"/>
        <end position="424"/>
    </location>
</feature>
<dbReference type="GO" id="GO:0007165">
    <property type="term" value="P:signal transduction"/>
    <property type="evidence" value="ECO:0007669"/>
    <property type="project" value="InterPro"/>
</dbReference>
<dbReference type="PANTHER" id="PTHR11347">
    <property type="entry name" value="CYCLIC NUCLEOTIDE PHOSPHODIESTERASE"/>
    <property type="match status" value="1"/>
</dbReference>
<gene>
    <name evidence="5" type="primary">PDE2</name>
    <name evidence="5" type="ORF">LshimejAT787_1103150</name>
</gene>
<feature type="compositionally biased region" description="Polar residues" evidence="3">
    <location>
        <begin position="509"/>
        <end position="527"/>
    </location>
</feature>
<name>A0A9P3PT28_LYOSH</name>
<dbReference type="SUPFAM" id="SSF109604">
    <property type="entry name" value="HD-domain/PDEase-like"/>
    <property type="match status" value="1"/>
</dbReference>
<dbReference type="GO" id="GO:0004114">
    <property type="term" value="F:3',5'-cyclic-nucleotide phosphodiesterase activity"/>
    <property type="evidence" value="ECO:0007669"/>
    <property type="project" value="InterPro"/>
</dbReference>
<evidence type="ECO:0000256" key="3">
    <source>
        <dbReference type="SAM" id="MobiDB-lite"/>
    </source>
</evidence>
<evidence type="ECO:0000313" key="5">
    <source>
        <dbReference type="EMBL" id="GLB42300.1"/>
    </source>
</evidence>
<sequence>MCGGVINQHHLKPVGMKERHNWRRRSADIGGLHLAMGNDGHGSGWMGDSGELKTQFAELLGDMYTSTLHAVHEHDLEFVPTDLPPDTRRRLIRSLEQWHFEPHKLPEEELLSCTLILFEALYRIEGMEETVGVSMEQVSPFVHHLRRIYRLENSYHNFEHALDVLQASYSYLRAAGMVPPLSILLEPGRMWKSERAFDSGPLVTSLNLHCLFVIYIAAIGHDAGHPGFTNLFMKNAGTPLSEVYDGKSALEQMHCQLLFCVMRCHGLGVVLDHPENGQYVRKLLWETVIATDMSVHDMFMERFQKATTGDIAPICHRQILMCQAILKCADISNPSRPYPVAKHWAAALMEEWSSQALLEKFMHLPTTVQSSDTPVNEASSQVFFITHFAKPLLDLVSQAVIEMKLFADHCTNNLRIWTKRRKGLELTQNERAYVASTTPRHPDEFMTAFPLTLPPVHRAPLVEEPSLVWPMAASSRSSESSSGSDSNLCSPSGSVSSFAFSPTSDSSTCYNSTSNGGRPPSNGDSASVLSTLTTAHAHAHGQTDAHAAIRAAGKLGIRKSKSNLNRNSWSPSAYTQTTVPRSRRRR</sequence>
<proteinExistence type="predicted"/>